<protein>
    <submittedName>
        <fullName evidence="1">Uncharacterized protein</fullName>
    </submittedName>
</protein>
<dbReference type="GeneID" id="27664978"/>
<sequence length="120" mass="13439">MASESFKVRPAMLSLKESTPHLDAVTIAKLQKSCPRSALPPVPIAYGMDVKSIRELVKGEVMNSFTLQRKRRSHYFELTNLTGMPGLVAFLNAIFDAEDDQIASVQKEQTKLPYNKVEEV</sequence>
<reference evidence="1 2" key="1">
    <citation type="journal article" date="2014" name="BMC Genomics">
        <title>Comparative genomics of the major fungal agents of human and animal Sporotrichosis: Sporothrix schenckii and Sporothrix brasiliensis.</title>
        <authorList>
            <person name="Teixeira M.M."/>
            <person name="de Almeida L.G."/>
            <person name="Kubitschek-Barreira P."/>
            <person name="Alves F.L."/>
            <person name="Kioshima E.S."/>
            <person name="Abadio A.K."/>
            <person name="Fernandes L."/>
            <person name="Derengowski L.S."/>
            <person name="Ferreira K.S."/>
            <person name="Souza R.C."/>
            <person name="Ruiz J.C."/>
            <person name="de Andrade N.C."/>
            <person name="Paes H.C."/>
            <person name="Nicola A.M."/>
            <person name="Albuquerque P."/>
            <person name="Gerber A.L."/>
            <person name="Martins V.P."/>
            <person name="Peconick L.D."/>
            <person name="Neto A.V."/>
            <person name="Chaucanez C.B."/>
            <person name="Silva P.A."/>
            <person name="Cunha O.L."/>
            <person name="de Oliveira F.F."/>
            <person name="dos Santos T.C."/>
            <person name="Barros A.L."/>
            <person name="Soares M.A."/>
            <person name="de Oliveira L.M."/>
            <person name="Marini M.M."/>
            <person name="Villalobos-Duno H."/>
            <person name="Cunha M.M."/>
            <person name="de Hoog S."/>
            <person name="da Silveira J.F."/>
            <person name="Henrissat B."/>
            <person name="Nino-Vega G.A."/>
            <person name="Cisalpino P.S."/>
            <person name="Mora-Montes H.M."/>
            <person name="Almeida S.R."/>
            <person name="Stajich J.E."/>
            <person name="Lopes-Bezerra L.M."/>
            <person name="Vasconcelos A.T."/>
            <person name="Felipe M.S."/>
        </authorList>
    </citation>
    <scope>NUCLEOTIDE SEQUENCE [LARGE SCALE GENOMIC DNA]</scope>
    <source>
        <strain evidence="1 2">1099-18</strain>
    </source>
</reference>
<reference evidence="1 2" key="2">
    <citation type="journal article" date="2015" name="Eukaryot. Cell">
        <title>Asexual propagation of a virulent clone complex in a human and feline outbreak of sporotrichosis.</title>
        <authorList>
            <person name="Teixeira Mde M."/>
            <person name="Rodrigues A.M."/>
            <person name="Tsui C.K."/>
            <person name="de Almeida L.G."/>
            <person name="Van Diepeningen A.D."/>
            <person name="van den Ende B.G."/>
            <person name="Fernandes G.F."/>
            <person name="Kano R."/>
            <person name="Hamelin R.C."/>
            <person name="Lopes-Bezerra L.M."/>
            <person name="Vasconcelos A.T."/>
            <person name="de Hoog S."/>
            <person name="de Camargo Z.P."/>
            <person name="Felipe M.S."/>
        </authorList>
    </citation>
    <scope>NUCLEOTIDE SEQUENCE [LARGE SCALE GENOMIC DNA]</scope>
    <source>
        <strain evidence="1 2">1099-18</strain>
    </source>
</reference>
<dbReference type="Proteomes" id="UP000033710">
    <property type="component" value="Unassembled WGS sequence"/>
</dbReference>
<dbReference type="KEGG" id="ssck:SPSK_02838"/>
<evidence type="ECO:0000313" key="1">
    <source>
        <dbReference type="EMBL" id="KJR86508.1"/>
    </source>
</evidence>
<evidence type="ECO:0000313" key="2">
    <source>
        <dbReference type="Proteomes" id="UP000033710"/>
    </source>
</evidence>
<dbReference type="RefSeq" id="XP_016589184.1">
    <property type="nucleotide sequence ID" value="XM_016729701.1"/>
</dbReference>
<comment type="caution">
    <text evidence="1">The sequence shown here is derived from an EMBL/GenBank/DDBJ whole genome shotgun (WGS) entry which is preliminary data.</text>
</comment>
<organism evidence="1 2">
    <name type="scientific">Sporothrix schenckii 1099-18</name>
    <dbReference type="NCBI Taxonomy" id="1397361"/>
    <lineage>
        <taxon>Eukaryota</taxon>
        <taxon>Fungi</taxon>
        <taxon>Dikarya</taxon>
        <taxon>Ascomycota</taxon>
        <taxon>Pezizomycotina</taxon>
        <taxon>Sordariomycetes</taxon>
        <taxon>Sordariomycetidae</taxon>
        <taxon>Ophiostomatales</taxon>
        <taxon>Ophiostomataceae</taxon>
        <taxon>Sporothrix</taxon>
    </lineage>
</organism>
<name>A0A0F2M9Z4_SPOSC</name>
<dbReference type="AlphaFoldDB" id="A0A0F2M9Z4"/>
<accession>A0A0F2M9Z4</accession>
<proteinExistence type="predicted"/>
<dbReference type="EMBL" id="AXCR01000006">
    <property type="protein sequence ID" value="KJR86508.1"/>
    <property type="molecule type" value="Genomic_DNA"/>
</dbReference>
<dbReference type="VEuPathDB" id="FungiDB:SPSK_02838"/>
<gene>
    <name evidence="1" type="ORF">SPSK_02838</name>
</gene>